<feature type="region of interest" description="Disordered" evidence="1">
    <location>
        <begin position="1"/>
        <end position="62"/>
    </location>
</feature>
<evidence type="ECO:0000313" key="2">
    <source>
        <dbReference type="EMBL" id="CAB1436348.1"/>
    </source>
</evidence>
<protein>
    <submittedName>
        <fullName evidence="2">Uncharacterized protein</fullName>
    </submittedName>
</protein>
<sequence length="139" mass="15428">MNEENLLSPPGQRLLQESGSQLNPPLTRCHRRPAPSLSAPAWWRGTSSSPSAISPRSISFSDQRSHSWCRLGEDRVNNIEDLTVTMSCHVQPSEVDLQCAARTLSPPTGGSAPRLMFQHVPCWCERVGPDNLLLLLHKH</sequence>
<feature type="compositionally biased region" description="Polar residues" evidence="1">
    <location>
        <begin position="15"/>
        <end position="24"/>
    </location>
</feature>
<dbReference type="AlphaFoldDB" id="A0A9N7UPJ0"/>
<gene>
    <name evidence="2" type="ORF">PLEPLA_LOCUS24380</name>
</gene>
<dbReference type="Proteomes" id="UP001153269">
    <property type="component" value="Unassembled WGS sequence"/>
</dbReference>
<reference evidence="2" key="1">
    <citation type="submission" date="2020-03" db="EMBL/GenBank/DDBJ databases">
        <authorList>
            <person name="Weist P."/>
        </authorList>
    </citation>
    <scope>NUCLEOTIDE SEQUENCE</scope>
</reference>
<keyword evidence="3" id="KW-1185">Reference proteome</keyword>
<accession>A0A9N7UPJ0</accession>
<dbReference type="EMBL" id="CADEAL010001884">
    <property type="protein sequence ID" value="CAB1436348.1"/>
    <property type="molecule type" value="Genomic_DNA"/>
</dbReference>
<comment type="caution">
    <text evidence="2">The sequence shown here is derived from an EMBL/GenBank/DDBJ whole genome shotgun (WGS) entry which is preliminary data.</text>
</comment>
<proteinExistence type="predicted"/>
<evidence type="ECO:0000313" key="3">
    <source>
        <dbReference type="Proteomes" id="UP001153269"/>
    </source>
</evidence>
<name>A0A9N7UPJ0_PLEPL</name>
<evidence type="ECO:0000256" key="1">
    <source>
        <dbReference type="SAM" id="MobiDB-lite"/>
    </source>
</evidence>
<feature type="compositionally biased region" description="Low complexity" evidence="1">
    <location>
        <begin position="47"/>
        <end position="61"/>
    </location>
</feature>
<organism evidence="2 3">
    <name type="scientific">Pleuronectes platessa</name>
    <name type="common">European plaice</name>
    <dbReference type="NCBI Taxonomy" id="8262"/>
    <lineage>
        <taxon>Eukaryota</taxon>
        <taxon>Metazoa</taxon>
        <taxon>Chordata</taxon>
        <taxon>Craniata</taxon>
        <taxon>Vertebrata</taxon>
        <taxon>Euteleostomi</taxon>
        <taxon>Actinopterygii</taxon>
        <taxon>Neopterygii</taxon>
        <taxon>Teleostei</taxon>
        <taxon>Neoteleostei</taxon>
        <taxon>Acanthomorphata</taxon>
        <taxon>Carangaria</taxon>
        <taxon>Pleuronectiformes</taxon>
        <taxon>Pleuronectoidei</taxon>
        <taxon>Pleuronectidae</taxon>
        <taxon>Pleuronectes</taxon>
    </lineage>
</organism>